<evidence type="ECO:0000256" key="5">
    <source>
        <dbReference type="ARBA" id="ARBA00023277"/>
    </source>
</evidence>
<evidence type="ECO:0000256" key="8">
    <source>
        <dbReference type="ARBA" id="ARBA00044972"/>
    </source>
</evidence>
<dbReference type="CDD" id="cd20309">
    <property type="entry name" value="cupin_EcSI"/>
    <property type="match status" value="1"/>
</dbReference>
<comment type="similarity">
    <text evidence="7">Belongs to the D-lyxose ketol-isomerase family.</text>
</comment>
<evidence type="ECO:0000256" key="1">
    <source>
        <dbReference type="ARBA" id="ARBA00001936"/>
    </source>
</evidence>
<comment type="catalytic activity">
    <reaction evidence="6">
        <text>D-lyxose = D-xylulose</text>
        <dbReference type="Rhea" id="RHEA:14201"/>
        <dbReference type="ChEBI" id="CHEBI:16789"/>
        <dbReference type="ChEBI" id="CHEBI:17140"/>
        <dbReference type="EC" id="5.3.1.15"/>
    </reaction>
</comment>
<keyword evidence="5" id="KW-0119">Carbohydrate metabolism</keyword>
<sequence>MRRSHLNSLIRDGEAFIRSFGFHLPPFADWSVEDWRERSGGLERIVRPRLGWDITDFGRGEFLKTGLLLFTVRNGLPENLAKGGGMVYAEKIMISRRDQLTPLHHHKVKTEDIICRGGAPLAVRLFNLDADGGLDRTRPVRLACDGVMREVAAGGVVRLAPGESVTLEPGHVHAFWGDGGDTLIGEVSTVNDDETDNYFIEPVARFPTVDEDEPIHRPIVRDYAALGLGV</sequence>
<dbReference type="InterPro" id="IPR047581">
    <property type="entry name" value="EcSI_cupin"/>
</dbReference>
<dbReference type="EMBL" id="SJFN01000008">
    <property type="protein sequence ID" value="TBW39262.1"/>
    <property type="molecule type" value="Genomic_DNA"/>
</dbReference>
<comment type="cofactor">
    <cofactor evidence="1">
        <name>Mn(2+)</name>
        <dbReference type="ChEBI" id="CHEBI:29035"/>
    </cofactor>
</comment>
<dbReference type="EC" id="5.3.1.15" evidence="8"/>
<dbReference type="InterPro" id="IPR014710">
    <property type="entry name" value="RmlC-like_jellyroll"/>
</dbReference>
<dbReference type="InterPro" id="IPR010864">
    <property type="entry name" value="D-lyxose_isomer"/>
</dbReference>
<reference evidence="9 10" key="1">
    <citation type="submission" date="2019-02" db="EMBL/GenBank/DDBJ databases">
        <title>Siculibacillus lacustris gen. nov., sp. nov., a new rosette-forming bacterium isolated from a freshwater crater lake (Lake St. Ana, Romania).</title>
        <authorList>
            <person name="Felfoldi T."/>
            <person name="Marton Z."/>
            <person name="Szabo A."/>
            <person name="Mentes A."/>
            <person name="Boka K."/>
            <person name="Marialigeti K."/>
            <person name="Mathe I."/>
            <person name="Koncz M."/>
            <person name="Schumann P."/>
            <person name="Toth E."/>
        </authorList>
    </citation>
    <scope>NUCLEOTIDE SEQUENCE [LARGE SCALE GENOMIC DNA]</scope>
    <source>
        <strain evidence="9 10">SA-279</strain>
    </source>
</reference>
<gene>
    <name evidence="9" type="ORF">EYW49_07170</name>
</gene>
<dbReference type="Pfam" id="PF07385">
    <property type="entry name" value="Lyx_isomer"/>
    <property type="match status" value="1"/>
</dbReference>
<dbReference type="Gene3D" id="2.60.120.10">
    <property type="entry name" value="Jelly Rolls"/>
    <property type="match status" value="1"/>
</dbReference>
<keyword evidence="3" id="KW-0464">Manganese</keyword>
<dbReference type="RefSeq" id="WP_131307660.1">
    <property type="nucleotide sequence ID" value="NZ_SJFN01000008.1"/>
</dbReference>
<accession>A0A4Q9VT79</accession>
<evidence type="ECO:0000256" key="3">
    <source>
        <dbReference type="ARBA" id="ARBA00023211"/>
    </source>
</evidence>
<keyword evidence="2" id="KW-0479">Metal-binding</keyword>
<organism evidence="9 10">
    <name type="scientific">Siculibacillus lacustris</name>
    <dbReference type="NCBI Taxonomy" id="1549641"/>
    <lineage>
        <taxon>Bacteria</taxon>
        <taxon>Pseudomonadati</taxon>
        <taxon>Pseudomonadota</taxon>
        <taxon>Alphaproteobacteria</taxon>
        <taxon>Hyphomicrobiales</taxon>
        <taxon>Ancalomicrobiaceae</taxon>
        <taxon>Siculibacillus</taxon>
    </lineage>
</organism>
<dbReference type="AlphaFoldDB" id="A0A4Q9VT79"/>
<evidence type="ECO:0000313" key="9">
    <source>
        <dbReference type="EMBL" id="TBW39262.1"/>
    </source>
</evidence>
<evidence type="ECO:0000313" key="10">
    <source>
        <dbReference type="Proteomes" id="UP000292781"/>
    </source>
</evidence>
<keyword evidence="4 9" id="KW-0413">Isomerase</keyword>
<evidence type="ECO:0000256" key="4">
    <source>
        <dbReference type="ARBA" id="ARBA00023235"/>
    </source>
</evidence>
<keyword evidence="10" id="KW-1185">Reference proteome</keyword>
<protein>
    <recommendedName>
        <fullName evidence="8">D-lyxose ketol-isomerase</fullName>
        <ecNumber evidence="8">5.3.1.15</ecNumber>
    </recommendedName>
</protein>
<dbReference type="GO" id="GO:0046872">
    <property type="term" value="F:metal ion binding"/>
    <property type="evidence" value="ECO:0007669"/>
    <property type="project" value="UniProtKB-KW"/>
</dbReference>
<dbReference type="OrthoDB" id="27002at2"/>
<dbReference type="GO" id="GO:0047828">
    <property type="term" value="F:D-lyxose ketol-isomerase activity"/>
    <property type="evidence" value="ECO:0007669"/>
    <property type="project" value="UniProtKB-EC"/>
</dbReference>
<proteinExistence type="inferred from homology"/>
<comment type="caution">
    <text evidence="9">The sequence shown here is derived from an EMBL/GenBank/DDBJ whole genome shotgun (WGS) entry which is preliminary data.</text>
</comment>
<name>A0A4Q9VT79_9HYPH</name>
<evidence type="ECO:0000256" key="2">
    <source>
        <dbReference type="ARBA" id="ARBA00022723"/>
    </source>
</evidence>
<evidence type="ECO:0000256" key="6">
    <source>
        <dbReference type="ARBA" id="ARBA00044907"/>
    </source>
</evidence>
<evidence type="ECO:0000256" key="7">
    <source>
        <dbReference type="ARBA" id="ARBA00044951"/>
    </source>
</evidence>
<dbReference type="Proteomes" id="UP000292781">
    <property type="component" value="Unassembled WGS sequence"/>
</dbReference>